<proteinExistence type="predicted"/>
<keyword evidence="1" id="KW-0472">Membrane</keyword>
<reference evidence="2" key="2">
    <citation type="submission" date="2019-11" db="EMBL/GenBank/DDBJ databases">
        <title>Improved Assembly of Tolypothrix boutellei genome.</title>
        <authorList>
            <person name="Sarangi A.N."/>
            <person name="Mukherjee M."/>
            <person name="Ghosh S."/>
            <person name="Singh D."/>
            <person name="Das A."/>
            <person name="Kant S."/>
            <person name="Prusty A."/>
            <person name="Tripathy S."/>
        </authorList>
    </citation>
    <scope>NUCLEOTIDE SEQUENCE</scope>
    <source>
        <strain evidence="2">VB521301</strain>
    </source>
</reference>
<name>A0A0C1R627_9CYAN</name>
<keyword evidence="1" id="KW-1133">Transmembrane helix</keyword>
<dbReference type="EMBL" id="JHEG04000001">
    <property type="protein sequence ID" value="KAF3888044.1"/>
    <property type="molecule type" value="Genomic_DNA"/>
</dbReference>
<keyword evidence="4" id="KW-1185">Reference proteome</keyword>
<protein>
    <submittedName>
        <fullName evidence="2">DUF5132 domain-containing protein</fullName>
    </submittedName>
</protein>
<gene>
    <name evidence="3" type="ORF">DA73_0206125</name>
    <name evidence="2" type="ORF">DA73_0400023055</name>
</gene>
<dbReference type="Proteomes" id="UP000029738">
    <property type="component" value="Unassembled WGS sequence"/>
</dbReference>
<evidence type="ECO:0000313" key="2">
    <source>
        <dbReference type="EMBL" id="KAF3888044.1"/>
    </source>
</evidence>
<reference evidence="3" key="1">
    <citation type="journal article" date="2015" name="Genome Announc.">
        <title>Draft Genome Sequence of Tolypothrix boutellei Strain VB521301.</title>
        <authorList>
            <person name="Chandrababunaidu M.M."/>
            <person name="Singh D."/>
            <person name="Sen D."/>
            <person name="Bhan S."/>
            <person name="Das S."/>
            <person name="Gupta A."/>
            <person name="Adhikary S.P."/>
            <person name="Tripathy S."/>
        </authorList>
    </citation>
    <scope>NUCLEOTIDE SEQUENCE</scope>
    <source>
        <strain evidence="3">VB521301</strain>
    </source>
</reference>
<evidence type="ECO:0000313" key="4">
    <source>
        <dbReference type="Proteomes" id="UP000029738"/>
    </source>
</evidence>
<evidence type="ECO:0000313" key="3">
    <source>
        <dbReference type="EMBL" id="KIE13014.1"/>
    </source>
</evidence>
<feature type="transmembrane region" description="Helical" evidence="1">
    <location>
        <begin position="12"/>
        <end position="36"/>
    </location>
</feature>
<accession>A0A0C1R627</accession>
<sequence length="111" mass="11956">MEWEALLLGIEPLTAIAVGLGAVVLAPVISSVGSALGQDGEKLTESITESTRELTKKGLVWGFEAVENAQVVFAQAEESFRDLIADAKVEHVQRKTVSEKVEPQHVEIVSE</sequence>
<keyword evidence="1" id="KW-0812">Transmembrane</keyword>
<comment type="caution">
    <text evidence="3">The sequence shown here is derived from an EMBL/GenBank/DDBJ whole genome shotgun (WGS) entry which is preliminary data.</text>
</comment>
<evidence type="ECO:0000256" key="1">
    <source>
        <dbReference type="SAM" id="Phobius"/>
    </source>
</evidence>
<dbReference type="OrthoDB" id="532127at2"/>
<dbReference type="AlphaFoldDB" id="A0A0C1R627"/>
<organism evidence="3">
    <name type="scientific">Tolypothrix bouteillei VB521301</name>
    <dbReference type="NCBI Taxonomy" id="1479485"/>
    <lineage>
        <taxon>Bacteria</taxon>
        <taxon>Bacillati</taxon>
        <taxon>Cyanobacteriota</taxon>
        <taxon>Cyanophyceae</taxon>
        <taxon>Nostocales</taxon>
        <taxon>Tolypothrichaceae</taxon>
        <taxon>Tolypothrix</taxon>
    </lineage>
</organism>
<dbReference type="RefSeq" id="WP_038085389.1">
    <property type="nucleotide sequence ID" value="NZ_JHEG04000001.1"/>
</dbReference>
<dbReference type="EMBL" id="JHEG02000019">
    <property type="protein sequence ID" value="KIE13014.1"/>
    <property type="molecule type" value="Genomic_DNA"/>
</dbReference>